<organism evidence="2 3">
    <name type="scientific">Prorocentrum cordatum</name>
    <dbReference type="NCBI Taxonomy" id="2364126"/>
    <lineage>
        <taxon>Eukaryota</taxon>
        <taxon>Sar</taxon>
        <taxon>Alveolata</taxon>
        <taxon>Dinophyceae</taxon>
        <taxon>Prorocentrales</taxon>
        <taxon>Prorocentraceae</taxon>
        <taxon>Prorocentrum</taxon>
    </lineage>
</organism>
<protein>
    <submittedName>
        <fullName evidence="2">Uncharacterized protein</fullName>
    </submittedName>
</protein>
<gene>
    <name evidence="2" type="ORF">PCOR1329_LOCUS66584</name>
</gene>
<feature type="compositionally biased region" description="Basic and acidic residues" evidence="1">
    <location>
        <begin position="11"/>
        <end position="23"/>
    </location>
</feature>
<proteinExistence type="predicted"/>
<reference evidence="2" key="1">
    <citation type="submission" date="2023-10" db="EMBL/GenBank/DDBJ databases">
        <authorList>
            <person name="Chen Y."/>
            <person name="Shah S."/>
            <person name="Dougan E. K."/>
            <person name="Thang M."/>
            <person name="Chan C."/>
        </authorList>
    </citation>
    <scope>NUCLEOTIDE SEQUENCE [LARGE SCALE GENOMIC DNA]</scope>
</reference>
<evidence type="ECO:0000313" key="2">
    <source>
        <dbReference type="EMBL" id="CAK0884784.1"/>
    </source>
</evidence>
<evidence type="ECO:0000313" key="3">
    <source>
        <dbReference type="Proteomes" id="UP001189429"/>
    </source>
</evidence>
<comment type="caution">
    <text evidence="2">The sequence shown here is derived from an EMBL/GenBank/DDBJ whole genome shotgun (WGS) entry which is preliminary data.</text>
</comment>
<dbReference type="EMBL" id="CAUYUJ010018586">
    <property type="protein sequence ID" value="CAK0884784.1"/>
    <property type="molecule type" value="Genomic_DNA"/>
</dbReference>
<feature type="region of interest" description="Disordered" evidence="1">
    <location>
        <begin position="1"/>
        <end position="23"/>
    </location>
</feature>
<dbReference type="Proteomes" id="UP001189429">
    <property type="component" value="Unassembled WGS sequence"/>
</dbReference>
<sequence>MASAASAPAPRTEEPEYENDGRYEGWGMAIDDEYYDEYDESSWGTFWDQWDKDGEEGKYEKKDADDGPSEDSQMFWAHFFKGEKQDKDEDETVESWGASWESWDKWGDWEKDGKCTSWEYRGGDNWNKWGDWEKGGKCASWWAASWEYWDWGNWNKWGDACQDDKLVSALASPDLISMGDPDACERALQRALRMQAEAEGEKAASLRQLAQRLADLDQLADPSTLTPLPSPGRNVTPESAKRPPKRARGVGASSAGGA</sequence>
<keyword evidence="3" id="KW-1185">Reference proteome</keyword>
<evidence type="ECO:0000256" key="1">
    <source>
        <dbReference type="SAM" id="MobiDB-lite"/>
    </source>
</evidence>
<feature type="region of interest" description="Disordered" evidence="1">
    <location>
        <begin position="218"/>
        <end position="258"/>
    </location>
</feature>
<feature type="compositionally biased region" description="Low complexity" evidence="1">
    <location>
        <begin position="249"/>
        <end position="258"/>
    </location>
</feature>
<accession>A0ABN9WEI3</accession>
<name>A0ABN9WEI3_9DINO</name>